<feature type="domain" description="GCVT N-terminal" evidence="8">
    <location>
        <begin position="8"/>
        <end position="259"/>
    </location>
</feature>
<dbReference type="NCBIfam" id="TIGR00528">
    <property type="entry name" value="gcvT"/>
    <property type="match status" value="1"/>
</dbReference>
<dbReference type="Gene3D" id="4.10.1250.10">
    <property type="entry name" value="Aminomethyltransferase fragment"/>
    <property type="match status" value="1"/>
</dbReference>
<dbReference type="Proteomes" id="UP000063781">
    <property type="component" value="Chromosome"/>
</dbReference>
<evidence type="ECO:0000256" key="4">
    <source>
        <dbReference type="ARBA" id="ARBA00022679"/>
    </source>
</evidence>
<dbReference type="PANTHER" id="PTHR43757">
    <property type="entry name" value="AMINOMETHYLTRANSFERASE"/>
    <property type="match status" value="1"/>
</dbReference>
<dbReference type="Pfam" id="PF01571">
    <property type="entry name" value="GCV_T"/>
    <property type="match status" value="1"/>
</dbReference>
<keyword evidence="3" id="KW-0032">Aminotransferase</keyword>
<comment type="similarity">
    <text evidence="1">Belongs to the GcvT family.</text>
</comment>
<dbReference type="FunFam" id="3.30.70.1400:FF:000001">
    <property type="entry name" value="Aminomethyltransferase"/>
    <property type="match status" value="1"/>
</dbReference>
<dbReference type="InterPro" id="IPR028896">
    <property type="entry name" value="GcvT/YgfZ/DmdA"/>
</dbReference>
<dbReference type="PIRSF" id="PIRSF006487">
    <property type="entry name" value="GcvT"/>
    <property type="match status" value="1"/>
</dbReference>
<keyword evidence="11" id="KW-1185">Reference proteome</keyword>
<gene>
    <name evidence="10" type="ORF">AOC36_10250</name>
</gene>
<dbReference type="InterPro" id="IPR029043">
    <property type="entry name" value="GcvT/YgfZ_C"/>
</dbReference>
<protein>
    <recommendedName>
        <fullName evidence="2">aminomethyltransferase</fullName>
        <ecNumber evidence="2">2.1.2.10</ecNumber>
    </recommendedName>
    <alternativeName>
        <fullName evidence="5">Glycine cleavage system T protein</fullName>
    </alternativeName>
</protein>
<evidence type="ECO:0000256" key="1">
    <source>
        <dbReference type="ARBA" id="ARBA00008609"/>
    </source>
</evidence>
<comment type="catalytic activity">
    <reaction evidence="6">
        <text>N(6)-[(R)-S(8)-aminomethyldihydrolipoyl]-L-lysyl-[protein] + (6S)-5,6,7,8-tetrahydrofolate = N(6)-[(R)-dihydrolipoyl]-L-lysyl-[protein] + (6R)-5,10-methylene-5,6,7,8-tetrahydrofolate + NH4(+)</text>
        <dbReference type="Rhea" id="RHEA:16945"/>
        <dbReference type="Rhea" id="RHEA-COMP:10475"/>
        <dbReference type="Rhea" id="RHEA-COMP:10492"/>
        <dbReference type="ChEBI" id="CHEBI:15636"/>
        <dbReference type="ChEBI" id="CHEBI:28938"/>
        <dbReference type="ChEBI" id="CHEBI:57453"/>
        <dbReference type="ChEBI" id="CHEBI:83100"/>
        <dbReference type="ChEBI" id="CHEBI:83143"/>
        <dbReference type="EC" id="2.1.2.10"/>
    </reaction>
</comment>
<dbReference type="SUPFAM" id="SSF101790">
    <property type="entry name" value="Aminomethyltransferase beta-barrel domain"/>
    <property type="match status" value="1"/>
</dbReference>
<dbReference type="GO" id="GO:0004047">
    <property type="term" value="F:aminomethyltransferase activity"/>
    <property type="evidence" value="ECO:0007669"/>
    <property type="project" value="UniProtKB-EC"/>
</dbReference>
<dbReference type="Gene3D" id="2.40.30.110">
    <property type="entry name" value="Aminomethyltransferase beta-barrel domains"/>
    <property type="match status" value="1"/>
</dbReference>
<name>A0A0X8H1P6_9FIRM</name>
<dbReference type="GO" id="GO:0005960">
    <property type="term" value="C:glycine cleavage complex"/>
    <property type="evidence" value="ECO:0007669"/>
    <property type="project" value="InterPro"/>
</dbReference>
<evidence type="ECO:0000256" key="5">
    <source>
        <dbReference type="ARBA" id="ARBA00031395"/>
    </source>
</evidence>
<feature type="binding site" evidence="7">
    <location>
        <position position="196"/>
    </location>
    <ligand>
        <name>substrate</name>
    </ligand>
</feature>
<dbReference type="GO" id="GO:0008483">
    <property type="term" value="F:transaminase activity"/>
    <property type="evidence" value="ECO:0007669"/>
    <property type="project" value="UniProtKB-KW"/>
</dbReference>
<dbReference type="Gene3D" id="3.30.70.1400">
    <property type="entry name" value="Aminomethyltransferase beta-barrel domains"/>
    <property type="match status" value="1"/>
</dbReference>
<dbReference type="EC" id="2.1.2.10" evidence="2"/>
<dbReference type="OrthoDB" id="9774591at2"/>
<feature type="domain" description="Aminomethyltransferase C-terminal" evidence="9">
    <location>
        <begin position="274"/>
        <end position="350"/>
    </location>
</feature>
<evidence type="ECO:0000313" key="11">
    <source>
        <dbReference type="Proteomes" id="UP000063781"/>
    </source>
</evidence>
<dbReference type="PANTHER" id="PTHR43757:SF2">
    <property type="entry name" value="AMINOMETHYLTRANSFERASE, MITOCHONDRIAL"/>
    <property type="match status" value="1"/>
</dbReference>
<evidence type="ECO:0000256" key="3">
    <source>
        <dbReference type="ARBA" id="ARBA00022576"/>
    </source>
</evidence>
<dbReference type="Pfam" id="PF08669">
    <property type="entry name" value="GCV_T_C"/>
    <property type="match status" value="1"/>
</dbReference>
<evidence type="ECO:0000313" key="10">
    <source>
        <dbReference type="EMBL" id="AMC94339.1"/>
    </source>
</evidence>
<dbReference type="NCBIfam" id="NF001567">
    <property type="entry name" value="PRK00389.1"/>
    <property type="match status" value="1"/>
</dbReference>
<dbReference type="SUPFAM" id="SSF103025">
    <property type="entry name" value="Folate-binding domain"/>
    <property type="match status" value="1"/>
</dbReference>
<dbReference type="GO" id="GO:0006546">
    <property type="term" value="P:glycine catabolic process"/>
    <property type="evidence" value="ECO:0007669"/>
    <property type="project" value="InterPro"/>
</dbReference>
<proteinExistence type="inferred from homology"/>
<dbReference type="KEGG" id="erl:AOC36_10250"/>
<dbReference type="STRING" id="1514105.AOC36_10250"/>
<reference evidence="10 11" key="1">
    <citation type="submission" date="2015-10" db="EMBL/GenBank/DDBJ databases">
        <title>Erysipelothrix larvae sp. LV19 isolated from the larval gut of the rhinoceros beetle, Trypoxylus dichotomus.</title>
        <authorList>
            <person name="Lim S."/>
            <person name="Kim B.-C."/>
        </authorList>
    </citation>
    <scope>NUCLEOTIDE SEQUENCE [LARGE SCALE GENOMIC DNA]</scope>
    <source>
        <strain evidence="10 11">LV19</strain>
    </source>
</reference>
<dbReference type="InterPro" id="IPR006222">
    <property type="entry name" value="GCVT_N"/>
</dbReference>
<dbReference type="EMBL" id="CP013213">
    <property type="protein sequence ID" value="AMC94339.1"/>
    <property type="molecule type" value="Genomic_DNA"/>
</dbReference>
<dbReference type="Gene3D" id="3.30.1360.120">
    <property type="entry name" value="Probable tRNA modification gtpase trme, domain 1"/>
    <property type="match status" value="1"/>
</dbReference>
<evidence type="ECO:0000256" key="6">
    <source>
        <dbReference type="ARBA" id="ARBA00047665"/>
    </source>
</evidence>
<accession>A0A0X8H1P6</accession>
<dbReference type="RefSeq" id="WP_067633960.1">
    <property type="nucleotide sequence ID" value="NZ_CP013213.1"/>
</dbReference>
<organism evidence="10 11">
    <name type="scientific">Erysipelothrix larvae</name>
    <dbReference type="NCBI Taxonomy" id="1514105"/>
    <lineage>
        <taxon>Bacteria</taxon>
        <taxon>Bacillati</taxon>
        <taxon>Bacillota</taxon>
        <taxon>Erysipelotrichia</taxon>
        <taxon>Erysipelotrichales</taxon>
        <taxon>Erysipelotrichaceae</taxon>
        <taxon>Erysipelothrix</taxon>
    </lineage>
</organism>
<dbReference type="InterPro" id="IPR013977">
    <property type="entry name" value="GcvT_C"/>
</dbReference>
<evidence type="ECO:0000259" key="9">
    <source>
        <dbReference type="Pfam" id="PF08669"/>
    </source>
</evidence>
<dbReference type="AlphaFoldDB" id="A0A0X8H1P6"/>
<keyword evidence="4" id="KW-0808">Transferase</keyword>
<evidence type="ECO:0000256" key="7">
    <source>
        <dbReference type="PIRSR" id="PIRSR006487-1"/>
    </source>
</evidence>
<dbReference type="InterPro" id="IPR006223">
    <property type="entry name" value="GcvT"/>
</dbReference>
<evidence type="ECO:0000259" key="8">
    <source>
        <dbReference type="Pfam" id="PF01571"/>
    </source>
</evidence>
<evidence type="ECO:0000256" key="2">
    <source>
        <dbReference type="ARBA" id="ARBA00012616"/>
    </source>
</evidence>
<sequence length="354" mass="39149">MEAKKTPLYDVHVRNNAKMAPFAGYEMPIQYPLGIIKEHKAVREGVGLFDVSHMGEIRVRGMDAKGFLNHLITSDISKIKPGRIKYGIVCNEAGFALDDILIYCISDTEYLVVVNASNKDKDFKWMVDHQWGDVTLVDESDQTALIAVQGPHSEALMRAMTHTIPEKFYTFIETNLKDNIPCLISRTGYTGEDGFELYLSNDDAPLVWDKLEALGAVCCGLGARDTLRLEAALPLYGHELTESLTPLDAGLNRFVTLDKQPFIGQEALAQSTAKTLIGFEIEGRQIAREGANVYKDEVRVGCVTSGTYSPILEKGIGMAILDPGTNVENLFVEIRGKFIELKTVTLPFIKKGGK</sequence>
<dbReference type="GO" id="GO:0005829">
    <property type="term" value="C:cytosol"/>
    <property type="evidence" value="ECO:0007669"/>
    <property type="project" value="TreeGrafter"/>
</dbReference>
<dbReference type="InterPro" id="IPR027266">
    <property type="entry name" value="TrmE/GcvT-like"/>
</dbReference>